<dbReference type="InterPro" id="IPR027417">
    <property type="entry name" value="P-loop_NTPase"/>
</dbReference>
<organism evidence="5 6">
    <name type="scientific">Raoultella terrigena</name>
    <name type="common">Klebsiella terrigena</name>
    <dbReference type="NCBI Taxonomy" id="577"/>
    <lineage>
        <taxon>Bacteria</taxon>
        <taxon>Pseudomonadati</taxon>
        <taxon>Pseudomonadota</taxon>
        <taxon>Gammaproteobacteria</taxon>
        <taxon>Enterobacterales</taxon>
        <taxon>Enterobacteriaceae</taxon>
        <taxon>Klebsiella/Raoultella group</taxon>
        <taxon>Raoultella</taxon>
    </lineage>
</organism>
<dbReference type="KEGG" id="rtg:NCTC13098_03181"/>
<keyword evidence="2" id="KW-0547">Nucleotide-binding</keyword>
<keyword evidence="5" id="KW-0378">Hydrolase</keyword>
<dbReference type="InterPro" id="IPR050093">
    <property type="entry name" value="ABC_SmlMolc_Importer"/>
</dbReference>
<evidence type="ECO:0000313" key="6">
    <source>
        <dbReference type="Proteomes" id="UP000274346"/>
    </source>
</evidence>
<keyword evidence="3 5" id="KW-0067">ATP-binding</keyword>
<keyword evidence="1" id="KW-0813">Transport</keyword>
<dbReference type="SUPFAM" id="SSF52540">
    <property type="entry name" value="P-loop containing nucleoside triphosphate hydrolases"/>
    <property type="match status" value="1"/>
</dbReference>
<dbReference type="Gene3D" id="2.40.50.100">
    <property type="match status" value="1"/>
</dbReference>
<dbReference type="FunFam" id="3.40.50.300:FF:000425">
    <property type="entry name" value="Probable ABC transporter, ATP-binding subunit"/>
    <property type="match status" value="1"/>
</dbReference>
<dbReference type="Proteomes" id="UP000274346">
    <property type="component" value="Chromosome"/>
</dbReference>
<dbReference type="SUPFAM" id="SSF50331">
    <property type="entry name" value="MOP-like"/>
    <property type="match status" value="1"/>
</dbReference>
<dbReference type="Gene3D" id="3.40.50.300">
    <property type="entry name" value="P-loop containing nucleotide triphosphate hydrolases"/>
    <property type="match status" value="1"/>
</dbReference>
<evidence type="ECO:0000256" key="3">
    <source>
        <dbReference type="ARBA" id="ARBA00022840"/>
    </source>
</evidence>
<dbReference type="PANTHER" id="PTHR42781:SF4">
    <property type="entry name" value="SPERMIDINE_PUTRESCINE IMPORT ATP-BINDING PROTEIN POTA"/>
    <property type="match status" value="1"/>
</dbReference>
<dbReference type="SMART" id="SM00382">
    <property type="entry name" value="AAA"/>
    <property type="match status" value="1"/>
</dbReference>
<evidence type="ECO:0000259" key="4">
    <source>
        <dbReference type="PROSITE" id="PS50893"/>
    </source>
</evidence>
<dbReference type="PROSITE" id="PS50893">
    <property type="entry name" value="ABC_TRANSPORTER_2"/>
    <property type="match status" value="1"/>
</dbReference>
<proteinExistence type="predicted"/>
<dbReference type="InterPro" id="IPR017871">
    <property type="entry name" value="ABC_transporter-like_CS"/>
</dbReference>
<evidence type="ECO:0000256" key="1">
    <source>
        <dbReference type="ARBA" id="ARBA00022448"/>
    </source>
</evidence>
<dbReference type="AlphaFoldDB" id="A0A3P8M322"/>
<dbReference type="PANTHER" id="PTHR42781">
    <property type="entry name" value="SPERMIDINE/PUTRESCINE IMPORT ATP-BINDING PROTEIN POTA"/>
    <property type="match status" value="1"/>
</dbReference>
<dbReference type="EMBL" id="LR131271">
    <property type="protein sequence ID" value="VDR26823.1"/>
    <property type="molecule type" value="Genomic_DNA"/>
</dbReference>
<gene>
    <name evidence="5" type="primary">potA_2</name>
    <name evidence="5" type="ORF">NCTC13098_03181</name>
</gene>
<name>A0A3P8M322_RAOTE</name>
<feature type="domain" description="ABC transporter" evidence="4">
    <location>
        <begin position="1"/>
        <end position="217"/>
    </location>
</feature>
<reference evidence="5 6" key="1">
    <citation type="submission" date="2018-12" db="EMBL/GenBank/DDBJ databases">
        <authorList>
            <consortium name="Pathogen Informatics"/>
        </authorList>
    </citation>
    <scope>NUCLEOTIDE SEQUENCE [LARGE SCALE GENOMIC DNA]</scope>
    <source>
        <strain evidence="5 6">NCTC13098</strain>
    </source>
</reference>
<dbReference type="GO" id="GO:0015697">
    <property type="term" value="P:quaternary ammonium group transport"/>
    <property type="evidence" value="ECO:0007669"/>
    <property type="project" value="UniProtKB-ARBA"/>
</dbReference>
<dbReference type="Pfam" id="PF00005">
    <property type="entry name" value="ABC_tran"/>
    <property type="match status" value="1"/>
</dbReference>
<evidence type="ECO:0000313" key="5">
    <source>
        <dbReference type="EMBL" id="VDR26823.1"/>
    </source>
</evidence>
<dbReference type="InterPro" id="IPR003439">
    <property type="entry name" value="ABC_transporter-like_ATP-bd"/>
</dbReference>
<dbReference type="PROSITE" id="PS00211">
    <property type="entry name" value="ABC_TRANSPORTER_1"/>
    <property type="match status" value="1"/>
</dbReference>
<dbReference type="EC" id="3.6.3.31" evidence="5"/>
<protein>
    <submittedName>
        <fullName evidence="5">Spermidine/putrescine import ATP-binding protein PotA</fullName>
        <ecNumber evidence="5">3.6.3.31</ecNumber>
    </submittedName>
</protein>
<dbReference type="GO" id="GO:0016887">
    <property type="term" value="F:ATP hydrolysis activity"/>
    <property type="evidence" value="ECO:0007669"/>
    <property type="project" value="InterPro"/>
</dbReference>
<sequence length="333" mass="36605">MTLRRGEVVSLLGPSGSGKTTLLRAVAGLEKPTAGRITIGKTAVYDGNPRSEIPAEERNLGLVFQSYALWPHKTVFENVAYPLKLRKVASGEIAQRVQAVLDQLGLGHLGGRHPHQLSGGQQQRVAIGRALVYNPPVILLDEPLSNLDAKLREEARVFLRELIIKLGLSALMVTHDQNEAMAISDRILLLNNGVIEQQGTPQEMYGNPTTLFAAEFMGSNNRLRGRITALENGRARIEGASWALWGMAGEGVSVGQQATAVIRVERLRLGSTPEDNMLELPLLTSMYLGDRWEYLFRTRGDDFAIRVYGSALRDAEHCHITLPAGDLWIFPTP</sequence>
<dbReference type="InterPro" id="IPR003593">
    <property type="entry name" value="AAA+_ATPase"/>
</dbReference>
<dbReference type="GO" id="GO:0005524">
    <property type="term" value="F:ATP binding"/>
    <property type="evidence" value="ECO:0007669"/>
    <property type="project" value="UniProtKB-KW"/>
</dbReference>
<dbReference type="InterPro" id="IPR008995">
    <property type="entry name" value="Mo/tungstate-bd_C_term_dom"/>
</dbReference>
<accession>A0A3P8M322</accession>
<evidence type="ECO:0000256" key="2">
    <source>
        <dbReference type="ARBA" id="ARBA00022741"/>
    </source>
</evidence>